<dbReference type="Proteomes" id="UP001367508">
    <property type="component" value="Unassembled WGS sequence"/>
</dbReference>
<feature type="modified residue" description="4-aspartylphosphate" evidence="11">
    <location>
        <position position="220"/>
    </location>
</feature>
<evidence type="ECO:0000256" key="13">
    <source>
        <dbReference type="SAM" id="Phobius"/>
    </source>
</evidence>
<keyword evidence="3 11" id="KW-0597">Phosphoprotein</keyword>
<dbReference type="FunFam" id="1.10.10.60:FF:000007">
    <property type="entry name" value="Two-component response regulator"/>
    <property type="match status" value="1"/>
</dbReference>
<feature type="compositionally biased region" description="Basic and acidic residues" evidence="12">
    <location>
        <begin position="302"/>
        <end position="311"/>
    </location>
</feature>
<comment type="subcellular location">
    <subcellularLocation>
        <location evidence="1">Nucleus</location>
    </subcellularLocation>
</comment>
<dbReference type="InterPro" id="IPR001789">
    <property type="entry name" value="Sig_transdc_resp-reg_receiver"/>
</dbReference>
<dbReference type="PANTHER" id="PTHR43874:SF67">
    <property type="entry name" value="TWO-COMPONENT RESPONSE REGULATOR ARR2"/>
    <property type="match status" value="1"/>
</dbReference>
<dbReference type="SMART" id="SM00448">
    <property type="entry name" value="REC"/>
    <property type="match status" value="1"/>
</dbReference>
<evidence type="ECO:0000256" key="7">
    <source>
        <dbReference type="ARBA" id="ARBA00023125"/>
    </source>
</evidence>
<keyword evidence="13" id="KW-0812">Transmembrane</keyword>
<evidence type="ECO:0000256" key="11">
    <source>
        <dbReference type="PROSITE-ProRule" id="PRU00169"/>
    </source>
</evidence>
<feature type="region of interest" description="Disordered" evidence="12">
    <location>
        <begin position="290"/>
        <end position="345"/>
    </location>
</feature>
<keyword evidence="7" id="KW-0238">DNA-binding</keyword>
<keyword evidence="9" id="KW-0804">Transcription</keyword>
<evidence type="ECO:0000256" key="5">
    <source>
        <dbReference type="ARBA" id="ARBA00023012"/>
    </source>
</evidence>
<accession>A0AAN9MYT2</accession>
<evidence type="ECO:0000256" key="8">
    <source>
        <dbReference type="ARBA" id="ARBA00023159"/>
    </source>
</evidence>
<evidence type="ECO:0000259" key="14">
    <source>
        <dbReference type="PROSITE" id="PS50110"/>
    </source>
</evidence>
<evidence type="ECO:0000259" key="15">
    <source>
        <dbReference type="PROSITE" id="PS51294"/>
    </source>
</evidence>
<gene>
    <name evidence="16" type="ORF">VNO77_05668</name>
</gene>
<evidence type="ECO:0000256" key="3">
    <source>
        <dbReference type="ARBA" id="ARBA00022553"/>
    </source>
</evidence>
<feature type="transmembrane region" description="Helical" evidence="13">
    <location>
        <begin position="56"/>
        <end position="82"/>
    </location>
</feature>
<dbReference type="EMBL" id="JAYMYQ010000001">
    <property type="protein sequence ID" value="KAK7363524.1"/>
    <property type="molecule type" value="Genomic_DNA"/>
</dbReference>
<name>A0AAN9MYT2_CANGL</name>
<dbReference type="PROSITE" id="PS51294">
    <property type="entry name" value="HTH_MYB"/>
    <property type="match status" value="1"/>
</dbReference>
<dbReference type="GO" id="GO:0009736">
    <property type="term" value="P:cytokinin-activated signaling pathway"/>
    <property type="evidence" value="ECO:0007669"/>
    <property type="project" value="UniProtKB-KW"/>
</dbReference>
<organism evidence="16 17">
    <name type="scientific">Canavalia gladiata</name>
    <name type="common">Sword bean</name>
    <name type="synonym">Dolichos gladiatus</name>
    <dbReference type="NCBI Taxonomy" id="3824"/>
    <lineage>
        <taxon>Eukaryota</taxon>
        <taxon>Viridiplantae</taxon>
        <taxon>Streptophyta</taxon>
        <taxon>Embryophyta</taxon>
        <taxon>Tracheophyta</taxon>
        <taxon>Spermatophyta</taxon>
        <taxon>Magnoliopsida</taxon>
        <taxon>eudicotyledons</taxon>
        <taxon>Gunneridae</taxon>
        <taxon>Pentapetalae</taxon>
        <taxon>rosids</taxon>
        <taxon>fabids</taxon>
        <taxon>Fabales</taxon>
        <taxon>Fabaceae</taxon>
        <taxon>Papilionoideae</taxon>
        <taxon>50 kb inversion clade</taxon>
        <taxon>NPAAA clade</taxon>
        <taxon>indigoferoid/millettioid clade</taxon>
        <taxon>Phaseoleae</taxon>
        <taxon>Canavalia</taxon>
    </lineage>
</organism>
<feature type="region of interest" description="Disordered" evidence="12">
    <location>
        <begin position="556"/>
        <end position="582"/>
    </location>
</feature>
<reference evidence="16 17" key="1">
    <citation type="submission" date="2024-01" db="EMBL/GenBank/DDBJ databases">
        <title>The genomes of 5 underutilized Papilionoideae crops provide insights into root nodulation and disease resistanc.</title>
        <authorList>
            <person name="Jiang F."/>
        </authorList>
    </citation>
    <scope>NUCLEOTIDE SEQUENCE [LARGE SCALE GENOMIC DNA]</scope>
    <source>
        <strain evidence="16">LVBAO_FW01</strain>
        <tissue evidence="16">Leaves</tissue>
    </source>
</reference>
<comment type="similarity">
    <text evidence="2">Belongs to the ARR family. Type-B subfamily.</text>
</comment>
<dbReference type="InterPro" id="IPR017930">
    <property type="entry name" value="Myb_dom"/>
</dbReference>
<keyword evidence="10" id="KW-0539">Nucleus</keyword>
<dbReference type="InterPro" id="IPR001005">
    <property type="entry name" value="SANT/Myb"/>
</dbReference>
<feature type="domain" description="Response regulatory" evidence="14">
    <location>
        <begin position="169"/>
        <end position="284"/>
    </location>
</feature>
<dbReference type="Pfam" id="PF00072">
    <property type="entry name" value="Response_reg"/>
    <property type="match status" value="1"/>
</dbReference>
<evidence type="ECO:0000313" key="17">
    <source>
        <dbReference type="Proteomes" id="UP001367508"/>
    </source>
</evidence>
<keyword evidence="4" id="KW-0932">Cytokinin signaling pathway</keyword>
<keyword evidence="17" id="KW-1185">Reference proteome</keyword>
<dbReference type="GO" id="GO:0003677">
    <property type="term" value="F:DNA binding"/>
    <property type="evidence" value="ECO:0007669"/>
    <property type="project" value="UniProtKB-KW"/>
</dbReference>
<dbReference type="PROSITE" id="PS50110">
    <property type="entry name" value="RESPONSE_REGULATORY"/>
    <property type="match status" value="1"/>
</dbReference>
<sequence>MPCSIAGCLLKEKLKKKNNKYCMYWNKSCQFPNACALLRFHGVHVKEDISLRRRTIVIIFFIYKIFLTQKFGFSFFLLRFLLLELRTQDRSSSIVSLHFHIKFELIELCERYYRVVELSCVFVAVLLLFGLDLRTMNLSNGKGSMSTVTTTAVMKSGDAVSDQFPAGLRVLVVDDDPTCLMILEKMLRTCLYEVTKCNRAETALSLLRENKNGFDIVISDVHMPDMDGFKLLEHIGLEMDLPVIMMSADDGKNVVMKGVTHGACDYLIKPVRIEALKNIWQHVVRKRKNDWKDTEQSGSAEEGDRQPKASDEADYSSSANEGSWRNSKKRRDEEEEVEERDDTSTLKKPRVVWSVELHQQFVAAVDQLGIDKAVPKKILELMNVPGLTRENVASHLQKYRLYLRRLSGVSQHQSNMNNSFLSPQEATFGTISSINGIDLQTLAAAGQLPAQSLATLQAAGLGRSTAKAGVPMPSLMDQRNLFSFENPRLRFGEGQQQHLSSTKPMNLLHGIPTNMEPKQLANLHQSTQSLGGLNMRVNASATQSNPLLMQMAQSQPRGQMLSENTGPRVPRLPSSLGQPPVSNGISNGLLGRNGIAGSNRGPAYNPVPQSSSLLSFPMNQSSEMSVNNSFPLGSTPGISSITTKGSFQEEVTSGVKGSGGFPSYDIFNELHHQKSHDWEITNPGLTYDTSLHANSLRGSIEVSPSVLVHQGFSSTQQTGQSRDATLIGKTMFSMGEGLEQDNLQNMGQHLNPLLVDNSIRVKAERIPDASSQTNLFPEHYGQEDLMSALLKQQEGIGPAENEFDFDGYSLDNIPV</sequence>
<proteinExistence type="inferred from homology"/>
<evidence type="ECO:0008006" key="18">
    <source>
        <dbReference type="Google" id="ProtNLM"/>
    </source>
</evidence>
<evidence type="ECO:0000256" key="10">
    <source>
        <dbReference type="ARBA" id="ARBA00023242"/>
    </source>
</evidence>
<dbReference type="GO" id="GO:0005634">
    <property type="term" value="C:nucleus"/>
    <property type="evidence" value="ECO:0007669"/>
    <property type="project" value="UniProtKB-SubCell"/>
</dbReference>
<dbReference type="InterPro" id="IPR045279">
    <property type="entry name" value="ARR-like"/>
</dbReference>
<protein>
    <recommendedName>
        <fullName evidence="18">Two-component response regulator</fullName>
    </recommendedName>
</protein>
<evidence type="ECO:0000256" key="4">
    <source>
        <dbReference type="ARBA" id="ARBA00022864"/>
    </source>
</evidence>
<feature type="compositionally biased region" description="Polar residues" evidence="12">
    <location>
        <begin position="315"/>
        <end position="325"/>
    </location>
</feature>
<feature type="domain" description="HTH myb-type" evidence="15">
    <location>
        <begin position="347"/>
        <end position="404"/>
    </location>
</feature>
<evidence type="ECO:0000256" key="1">
    <source>
        <dbReference type="ARBA" id="ARBA00004123"/>
    </source>
</evidence>
<dbReference type="NCBIfam" id="TIGR01557">
    <property type="entry name" value="myb_SHAQKYF"/>
    <property type="match status" value="1"/>
</dbReference>
<dbReference type="Gene3D" id="1.10.10.60">
    <property type="entry name" value="Homeodomain-like"/>
    <property type="match status" value="1"/>
</dbReference>
<keyword evidence="13" id="KW-0472">Membrane</keyword>
<dbReference type="Pfam" id="PF00249">
    <property type="entry name" value="Myb_DNA-binding"/>
    <property type="match status" value="1"/>
</dbReference>
<evidence type="ECO:0000256" key="9">
    <source>
        <dbReference type="ARBA" id="ARBA00023163"/>
    </source>
</evidence>
<keyword evidence="6" id="KW-0805">Transcription regulation</keyword>
<dbReference type="AlphaFoldDB" id="A0AAN9MYT2"/>
<evidence type="ECO:0000313" key="16">
    <source>
        <dbReference type="EMBL" id="KAK7363524.1"/>
    </source>
</evidence>
<dbReference type="CDD" id="cd17584">
    <property type="entry name" value="REC_typeB_ARR-like"/>
    <property type="match status" value="1"/>
</dbReference>
<dbReference type="GO" id="GO:0000160">
    <property type="term" value="P:phosphorelay signal transduction system"/>
    <property type="evidence" value="ECO:0007669"/>
    <property type="project" value="UniProtKB-KW"/>
</dbReference>
<dbReference type="InterPro" id="IPR011006">
    <property type="entry name" value="CheY-like_superfamily"/>
</dbReference>
<dbReference type="SUPFAM" id="SSF46689">
    <property type="entry name" value="Homeodomain-like"/>
    <property type="match status" value="1"/>
</dbReference>
<dbReference type="InterPro" id="IPR009057">
    <property type="entry name" value="Homeodomain-like_sf"/>
</dbReference>
<evidence type="ECO:0000256" key="2">
    <source>
        <dbReference type="ARBA" id="ARBA00006015"/>
    </source>
</evidence>
<dbReference type="SUPFAM" id="SSF52172">
    <property type="entry name" value="CheY-like"/>
    <property type="match status" value="1"/>
</dbReference>
<evidence type="ECO:0000256" key="12">
    <source>
        <dbReference type="SAM" id="MobiDB-lite"/>
    </source>
</evidence>
<evidence type="ECO:0000256" key="6">
    <source>
        <dbReference type="ARBA" id="ARBA00023015"/>
    </source>
</evidence>
<dbReference type="InterPro" id="IPR006447">
    <property type="entry name" value="Myb_dom_plants"/>
</dbReference>
<feature type="compositionally biased region" description="Polar residues" evidence="12">
    <location>
        <begin position="556"/>
        <end position="565"/>
    </location>
</feature>
<keyword evidence="5" id="KW-0902">Two-component regulatory system</keyword>
<dbReference type="Gene3D" id="3.40.50.2300">
    <property type="match status" value="1"/>
</dbReference>
<keyword evidence="13" id="KW-1133">Transmembrane helix</keyword>
<comment type="caution">
    <text evidence="16">The sequence shown here is derived from an EMBL/GenBank/DDBJ whole genome shotgun (WGS) entry which is preliminary data.</text>
</comment>
<keyword evidence="8" id="KW-0010">Activator</keyword>
<dbReference type="PANTHER" id="PTHR43874">
    <property type="entry name" value="TWO-COMPONENT RESPONSE REGULATOR"/>
    <property type="match status" value="1"/>
</dbReference>
<dbReference type="FunFam" id="3.40.50.2300:FF:000408">
    <property type="entry name" value="Two-component response regulator"/>
    <property type="match status" value="1"/>
</dbReference>